<name>A0A1Y4L7Q2_9FIRM</name>
<accession>A0A1Y4L7Q2</accession>
<dbReference type="AlphaFoldDB" id="A0A1Y4L7Q2"/>
<evidence type="ECO:0000313" key="2">
    <source>
        <dbReference type="Proteomes" id="UP000195897"/>
    </source>
</evidence>
<dbReference type="EMBL" id="NFKK01000007">
    <property type="protein sequence ID" value="OUP52777.1"/>
    <property type="molecule type" value="Genomic_DNA"/>
</dbReference>
<dbReference type="Pfam" id="PF14284">
    <property type="entry name" value="PcfJ"/>
    <property type="match status" value="1"/>
</dbReference>
<protein>
    <recommendedName>
        <fullName evidence="3">PcfJ-like protein</fullName>
    </recommendedName>
</protein>
<dbReference type="InterPro" id="IPR025586">
    <property type="entry name" value="PcfJ"/>
</dbReference>
<gene>
    <name evidence="1" type="ORF">B5F17_07280</name>
</gene>
<dbReference type="RefSeq" id="WP_087372452.1">
    <property type="nucleotide sequence ID" value="NZ_NFKK01000007.1"/>
</dbReference>
<dbReference type="Proteomes" id="UP000195897">
    <property type="component" value="Unassembled WGS sequence"/>
</dbReference>
<reference evidence="2" key="1">
    <citation type="submission" date="2017-04" db="EMBL/GenBank/DDBJ databases">
        <title>Function of individual gut microbiota members based on whole genome sequencing of pure cultures obtained from chicken caecum.</title>
        <authorList>
            <person name="Medvecky M."/>
            <person name="Cejkova D."/>
            <person name="Polansky O."/>
            <person name="Karasova D."/>
            <person name="Kubasova T."/>
            <person name="Cizek A."/>
            <person name="Rychlik I."/>
        </authorList>
    </citation>
    <scope>NUCLEOTIDE SEQUENCE [LARGE SCALE GENOMIC DNA]</scope>
    <source>
        <strain evidence="2">An180</strain>
    </source>
</reference>
<evidence type="ECO:0008006" key="3">
    <source>
        <dbReference type="Google" id="ProtNLM"/>
    </source>
</evidence>
<comment type="caution">
    <text evidence="1">The sequence shown here is derived from an EMBL/GenBank/DDBJ whole genome shotgun (WGS) entry which is preliminary data.</text>
</comment>
<organism evidence="1 2">
    <name type="scientific">Butyricicoccus pullicaecorum</name>
    <dbReference type="NCBI Taxonomy" id="501571"/>
    <lineage>
        <taxon>Bacteria</taxon>
        <taxon>Bacillati</taxon>
        <taxon>Bacillota</taxon>
        <taxon>Clostridia</taxon>
        <taxon>Eubacteriales</taxon>
        <taxon>Butyricicoccaceae</taxon>
        <taxon>Butyricicoccus</taxon>
    </lineage>
</organism>
<sequence>MTTDEMLARLPGEQPDFEELQEIIGRELQGKLFARRVGMDEDPFSLSPYPHWECVCTACGKKFEADVKDKLKDMTVCPMCGTKVEPHRWMFRRGGKLTSAFLFYHLFRGAGREIWVRSWRVSQYLSPDGLEMDYVPMSIYHFDDRTAEKWKFGWQGWKPIKTIHMDSWRVSLYSYEYYPAFVGSISRETIQGSCLEYSQLDRAIEYEFPLIEYIGFYLKNPSVEYLWKSHCIPLLEDYFHGSRGDVRRAVNLKAKTFKDLFRGADKREMKIIPQLHAREIIWFHWLYQAGVIRADQDGVDWARARPSFNHDIPDDDEKQLYRYIHRQAERCGRSYTSVLRDYADHLRQIERLGGGELWPHDLDEAHRRLSDRERKIQDQGLNGMFRARRRLWQWAVWRHAGMFIRPIDSVKEITLEGERQDNCVAGYAKRHAEGRTVIFVLRRANDPTKNWHTVELIPGTLTVRQCRGYKNREATPEAQAFVDAWVQRLKNIRDQRRKSA</sequence>
<proteinExistence type="predicted"/>
<evidence type="ECO:0000313" key="1">
    <source>
        <dbReference type="EMBL" id="OUP52777.1"/>
    </source>
</evidence>